<evidence type="ECO:0000259" key="7">
    <source>
        <dbReference type="Pfam" id="PF20684"/>
    </source>
</evidence>
<evidence type="ECO:0000313" key="9">
    <source>
        <dbReference type="Proteomes" id="UP000622797"/>
    </source>
</evidence>
<gene>
    <name evidence="8" type="ORF">FSARC_7053</name>
</gene>
<reference evidence="8" key="2">
    <citation type="submission" date="2020-05" db="EMBL/GenBank/DDBJ databases">
        <authorList>
            <person name="Kim H.-S."/>
            <person name="Proctor R.H."/>
            <person name="Brown D.W."/>
        </authorList>
    </citation>
    <scope>NUCLEOTIDE SEQUENCE</scope>
    <source>
        <strain evidence="8">NRRL 20472</strain>
    </source>
</reference>
<comment type="similarity">
    <text evidence="5">Belongs to the SAT4 family.</text>
</comment>
<dbReference type="InterPro" id="IPR049326">
    <property type="entry name" value="Rhodopsin_dom_fungi"/>
</dbReference>
<evidence type="ECO:0000313" key="8">
    <source>
        <dbReference type="EMBL" id="KAF4965114.1"/>
    </source>
</evidence>
<keyword evidence="4 6" id="KW-0472">Membrane</keyword>
<dbReference type="GO" id="GO:0016020">
    <property type="term" value="C:membrane"/>
    <property type="evidence" value="ECO:0007669"/>
    <property type="project" value="UniProtKB-SubCell"/>
</dbReference>
<dbReference type="OrthoDB" id="5401779at2759"/>
<dbReference type="PANTHER" id="PTHR33048:SF129">
    <property type="entry name" value="INTEGRAL MEMBRANE PROTEIN-RELATED"/>
    <property type="match status" value="1"/>
</dbReference>
<evidence type="ECO:0000256" key="1">
    <source>
        <dbReference type="ARBA" id="ARBA00004141"/>
    </source>
</evidence>
<dbReference type="InterPro" id="IPR052337">
    <property type="entry name" value="SAT4-like"/>
</dbReference>
<accession>A0A8H4TWA0</accession>
<evidence type="ECO:0000256" key="2">
    <source>
        <dbReference type="ARBA" id="ARBA00022692"/>
    </source>
</evidence>
<dbReference type="Pfam" id="PF20684">
    <property type="entry name" value="Fung_rhodopsin"/>
    <property type="match status" value="1"/>
</dbReference>
<keyword evidence="9" id="KW-1185">Reference proteome</keyword>
<feature type="transmembrane region" description="Helical" evidence="6">
    <location>
        <begin position="110"/>
        <end position="130"/>
    </location>
</feature>
<comment type="caution">
    <text evidence="8">The sequence shown here is derived from an EMBL/GenBank/DDBJ whole genome shotgun (WGS) entry which is preliminary data.</text>
</comment>
<protein>
    <recommendedName>
        <fullName evidence="7">Rhodopsin domain-containing protein</fullName>
    </recommendedName>
</protein>
<reference evidence="8" key="1">
    <citation type="journal article" date="2020" name="BMC Genomics">
        <title>Correction to: Identification and distribution of gene clusters required for synthesis of sphingolipid metabolism inhibitors in diverse species of the filamentous fungus Fusarium.</title>
        <authorList>
            <person name="Kim H.S."/>
            <person name="Lohmar J.M."/>
            <person name="Busman M."/>
            <person name="Brown D.W."/>
            <person name="Naumann T.A."/>
            <person name="Divon H.H."/>
            <person name="Lysoe E."/>
            <person name="Uhlig S."/>
            <person name="Proctor R.H."/>
        </authorList>
    </citation>
    <scope>NUCLEOTIDE SEQUENCE</scope>
    <source>
        <strain evidence="8">NRRL 20472</strain>
    </source>
</reference>
<evidence type="ECO:0000256" key="6">
    <source>
        <dbReference type="SAM" id="Phobius"/>
    </source>
</evidence>
<dbReference type="PANTHER" id="PTHR33048">
    <property type="entry name" value="PTH11-LIKE INTEGRAL MEMBRANE PROTEIN (AFU_ORTHOLOGUE AFUA_5G11245)"/>
    <property type="match status" value="1"/>
</dbReference>
<keyword evidence="3 6" id="KW-1133">Transmembrane helix</keyword>
<dbReference type="AlphaFoldDB" id="A0A8H4TWA0"/>
<feature type="domain" description="Rhodopsin" evidence="7">
    <location>
        <begin position="7"/>
        <end position="172"/>
    </location>
</feature>
<dbReference type="Proteomes" id="UP000622797">
    <property type="component" value="Unassembled WGS sequence"/>
</dbReference>
<feature type="transmembrane region" description="Helical" evidence="6">
    <location>
        <begin position="79"/>
        <end position="98"/>
    </location>
</feature>
<sequence length="264" mass="29094">MLLLVLGLTYVWPPTLAKLAILVLYRRLIPNMVFRICLYTTAAFLIVYTLVFTILLAGPCHPLKPGTGTCVVNLTISQAVLNIVSEAIVIILSIPLIHGLNMPLKQRITVGLLLALGSAVVIVSCIRFGYVQKMKDNPDITWTQANASLWSCIEMNTGIICQSLAHMKPFVRQHLPWLHKIIAGTTKPKSYPGQADNSQSFKQWRGDKASHGYQLHSIGRSQQTSGESSDRGIVVVDEFQVQYSASMNAGEASSTENILVDKIY</sequence>
<comment type="subcellular location">
    <subcellularLocation>
        <location evidence="1">Membrane</location>
        <topology evidence="1">Multi-pass membrane protein</topology>
    </subcellularLocation>
</comment>
<evidence type="ECO:0000256" key="3">
    <source>
        <dbReference type="ARBA" id="ARBA00022989"/>
    </source>
</evidence>
<evidence type="ECO:0000256" key="4">
    <source>
        <dbReference type="ARBA" id="ARBA00023136"/>
    </source>
</evidence>
<organism evidence="8 9">
    <name type="scientific">Fusarium sarcochroum</name>
    <dbReference type="NCBI Taxonomy" id="1208366"/>
    <lineage>
        <taxon>Eukaryota</taxon>
        <taxon>Fungi</taxon>
        <taxon>Dikarya</taxon>
        <taxon>Ascomycota</taxon>
        <taxon>Pezizomycotina</taxon>
        <taxon>Sordariomycetes</taxon>
        <taxon>Hypocreomycetidae</taxon>
        <taxon>Hypocreales</taxon>
        <taxon>Nectriaceae</taxon>
        <taxon>Fusarium</taxon>
        <taxon>Fusarium lateritium species complex</taxon>
    </lineage>
</organism>
<feature type="transmembrane region" description="Helical" evidence="6">
    <location>
        <begin position="33"/>
        <end position="58"/>
    </location>
</feature>
<name>A0A8H4TWA0_9HYPO</name>
<proteinExistence type="inferred from homology"/>
<evidence type="ECO:0000256" key="5">
    <source>
        <dbReference type="ARBA" id="ARBA00038359"/>
    </source>
</evidence>
<dbReference type="EMBL" id="JABEXW010000371">
    <property type="protein sequence ID" value="KAF4965114.1"/>
    <property type="molecule type" value="Genomic_DNA"/>
</dbReference>
<keyword evidence="2 6" id="KW-0812">Transmembrane</keyword>